<evidence type="ECO:0000313" key="9">
    <source>
        <dbReference type="EMBL" id="EDO47327.1"/>
    </source>
</evidence>
<keyword evidence="10" id="KW-1185">Reference proteome</keyword>
<dbReference type="Proteomes" id="UP000001593">
    <property type="component" value="Unassembled WGS sequence"/>
</dbReference>
<evidence type="ECO:0000256" key="6">
    <source>
        <dbReference type="ARBA" id="ARBA00023004"/>
    </source>
</evidence>
<dbReference type="SMART" id="SM00702">
    <property type="entry name" value="P4Hc"/>
    <property type="match status" value="1"/>
</dbReference>
<comment type="cofactor">
    <cofactor evidence="1">
        <name>L-ascorbate</name>
        <dbReference type="ChEBI" id="CHEBI:38290"/>
    </cofactor>
</comment>
<sequence length="404" mass="45783">MGTGAIYFFLVGLIVLIYVSEATSNLYSDPRAHYSEPPKHVCDDGACDANDGPLMIGRKQGLTRLDGVKVGHTQEVDLGDDGRRTLITRAMRPLLFEIPDFLSSEECDHIISLANQIGMFSSMARGGLTKLETWEFTSDLKGKASGPRGEYKSWDQNMDGKITVPEVSQSCPNRAVAGGVAMLEIVKFAQIQRYLYLEEDEIRQITYTKIGTIQRRLAWPLRKDDTQIREAFQIFFPAQFHQTEHDRVKRRVRALTKLSKESFTVVNIFRYITILYFLNDVEEGGETAFPFADNGTLNANHIVMNRAEGRDLHNLNEFCHEANLVVQPRKGTAIMWYNHLLDPRTDWMGDRDEFSLHGGCAVKKGHKWIANNWITAPYPHGAQLKSVYLPWAINQVGEEIEDIG</sequence>
<protein>
    <recommendedName>
        <fullName evidence="8">Prolyl 4-hydroxylase alpha subunit domain-containing protein</fullName>
    </recommendedName>
</protein>
<dbReference type="InterPro" id="IPR006620">
    <property type="entry name" value="Pro_4_hyd_alph"/>
</dbReference>
<evidence type="ECO:0000256" key="1">
    <source>
        <dbReference type="ARBA" id="ARBA00001961"/>
    </source>
</evidence>
<accession>A7RME5</accession>
<dbReference type="GO" id="GO:0004656">
    <property type="term" value="F:procollagen-proline 4-dioxygenase activity"/>
    <property type="evidence" value="ECO:0000318"/>
    <property type="project" value="GO_Central"/>
</dbReference>
<evidence type="ECO:0000256" key="3">
    <source>
        <dbReference type="ARBA" id="ARBA00022896"/>
    </source>
</evidence>
<proteinExistence type="predicted"/>
<dbReference type="AlphaFoldDB" id="A7RME5"/>
<dbReference type="FunFam" id="2.60.120.620:FF:000058">
    <property type="entry name" value="Predicted protein"/>
    <property type="match status" value="1"/>
</dbReference>
<keyword evidence="2" id="KW-0479">Metal-binding</keyword>
<dbReference type="eggNOG" id="KOG1591">
    <property type="taxonomic scope" value="Eukaryota"/>
</dbReference>
<dbReference type="InterPro" id="IPR045054">
    <property type="entry name" value="P4HA-like"/>
</dbReference>
<keyword evidence="4" id="KW-0223">Dioxygenase</keyword>
<reference evidence="9 10" key="1">
    <citation type="journal article" date="2007" name="Science">
        <title>Sea anemone genome reveals ancestral eumetazoan gene repertoire and genomic organization.</title>
        <authorList>
            <person name="Putnam N.H."/>
            <person name="Srivastava M."/>
            <person name="Hellsten U."/>
            <person name="Dirks B."/>
            <person name="Chapman J."/>
            <person name="Salamov A."/>
            <person name="Terry A."/>
            <person name="Shapiro H."/>
            <person name="Lindquist E."/>
            <person name="Kapitonov V.V."/>
            <person name="Jurka J."/>
            <person name="Genikhovich G."/>
            <person name="Grigoriev I.V."/>
            <person name="Lucas S.M."/>
            <person name="Steele R.E."/>
            <person name="Finnerty J.R."/>
            <person name="Technau U."/>
            <person name="Martindale M.Q."/>
            <person name="Rokhsar D.S."/>
        </authorList>
    </citation>
    <scope>NUCLEOTIDE SEQUENCE [LARGE SCALE GENOMIC DNA]</scope>
    <source>
        <strain evidence="10">CH2 X CH6</strain>
    </source>
</reference>
<evidence type="ECO:0000313" key="10">
    <source>
        <dbReference type="Proteomes" id="UP000001593"/>
    </source>
</evidence>
<dbReference type="InParanoid" id="A7RME5"/>
<dbReference type="InterPro" id="IPR018247">
    <property type="entry name" value="EF_Hand_1_Ca_BS"/>
</dbReference>
<evidence type="ECO:0000256" key="2">
    <source>
        <dbReference type="ARBA" id="ARBA00022723"/>
    </source>
</evidence>
<keyword evidence="5" id="KW-0560">Oxidoreductase</keyword>
<dbReference type="PhylomeDB" id="A7RME5"/>
<keyword evidence="6" id="KW-0408">Iron</keyword>
<dbReference type="GO" id="GO:0031418">
    <property type="term" value="F:L-ascorbic acid binding"/>
    <property type="evidence" value="ECO:0007669"/>
    <property type="project" value="UniProtKB-KW"/>
</dbReference>
<dbReference type="Gene3D" id="2.60.120.620">
    <property type="entry name" value="q2cbj1_9rhob like domain"/>
    <property type="match status" value="1"/>
</dbReference>
<dbReference type="OMA" id="TLITRAM"/>
<dbReference type="GO" id="GO:0005783">
    <property type="term" value="C:endoplasmic reticulum"/>
    <property type="evidence" value="ECO:0000318"/>
    <property type="project" value="GO_Central"/>
</dbReference>
<dbReference type="PROSITE" id="PS00018">
    <property type="entry name" value="EF_HAND_1"/>
    <property type="match status" value="1"/>
</dbReference>
<feature type="domain" description="Prolyl 4-hydroxylase alpha subunit" evidence="8">
    <location>
        <begin position="93"/>
        <end position="375"/>
    </location>
</feature>
<dbReference type="PANTHER" id="PTHR10869">
    <property type="entry name" value="PROLYL 4-HYDROXYLASE ALPHA SUBUNIT"/>
    <property type="match status" value="1"/>
</dbReference>
<gene>
    <name evidence="9" type="ORF">NEMVEDRAFT_v1g239358</name>
</gene>
<evidence type="ECO:0000256" key="5">
    <source>
        <dbReference type="ARBA" id="ARBA00023002"/>
    </source>
</evidence>
<feature type="chain" id="PRO_5002711904" description="Prolyl 4-hydroxylase alpha subunit domain-containing protein" evidence="7">
    <location>
        <begin position="23"/>
        <end position="404"/>
    </location>
</feature>
<name>A7RME5_NEMVE</name>
<dbReference type="InterPro" id="IPR044862">
    <property type="entry name" value="Pro_4_hyd_alph_FE2OG_OXY"/>
</dbReference>
<dbReference type="Pfam" id="PF13640">
    <property type="entry name" value="2OG-FeII_Oxy_3"/>
    <property type="match status" value="1"/>
</dbReference>
<feature type="signal peptide" evidence="7">
    <location>
        <begin position="1"/>
        <end position="22"/>
    </location>
</feature>
<keyword evidence="7" id="KW-0732">Signal</keyword>
<evidence type="ECO:0000256" key="7">
    <source>
        <dbReference type="SAM" id="SignalP"/>
    </source>
</evidence>
<dbReference type="GO" id="GO:0005506">
    <property type="term" value="F:iron ion binding"/>
    <property type="evidence" value="ECO:0007669"/>
    <property type="project" value="InterPro"/>
</dbReference>
<dbReference type="PANTHER" id="PTHR10869:SF246">
    <property type="entry name" value="TRANSMEMBRANE PROLYL 4-HYDROXYLASE"/>
    <property type="match status" value="1"/>
</dbReference>
<dbReference type="EMBL" id="DS469520">
    <property type="protein sequence ID" value="EDO47327.1"/>
    <property type="molecule type" value="Genomic_DNA"/>
</dbReference>
<evidence type="ECO:0000259" key="8">
    <source>
        <dbReference type="SMART" id="SM00702"/>
    </source>
</evidence>
<dbReference type="HOGENOM" id="CLU_560560_0_0_1"/>
<organism evidence="9 10">
    <name type="scientific">Nematostella vectensis</name>
    <name type="common">Starlet sea anemone</name>
    <dbReference type="NCBI Taxonomy" id="45351"/>
    <lineage>
        <taxon>Eukaryota</taxon>
        <taxon>Metazoa</taxon>
        <taxon>Cnidaria</taxon>
        <taxon>Anthozoa</taxon>
        <taxon>Hexacorallia</taxon>
        <taxon>Actiniaria</taxon>
        <taxon>Edwardsiidae</taxon>
        <taxon>Nematostella</taxon>
    </lineage>
</organism>
<evidence type="ECO:0000256" key="4">
    <source>
        <dbReference type="ARBA" id="ARBA00022964"/>
    </source>
</evidence>
<keyword evidence="3" id="KW-0847">Vitamin C</keyword>